<comment type="caution">
    <text evidence="2">The sequence shown here is derived from an EMBL/GenBank/DDBJ whole genome shotgun (WGS) entry which is preliminary data.</text>
</comment>
<dbReference type="EMBL" id="VOFY01000013">
    <property type="protein sequence ID" value="KAA8586806.1"/>
    <property type="molecule type" value="Genomic_DNA"/>
</dbReference>
<reference evidence="2 3" key="1">
    <citation type="submission" date="2019-08" db="EMBL/GenBank/DDBJ databases">
        <title>A chromosome-level genome assembly, high-density linkage maps, and genome scans reveal the genomic architecture of hybrid incompatibilities underlying speciation via character displacement in darters (Percidae: Etheostominae).</title>
        <authorList>
            <person name="Moran R.L."/>
            <person name="Catchen J.M."/>
            <person name="Fuller R.C."/>
        </authorList>
    </citation>
    <scope>NUCLEOTIDE SEQUENCE [LARGE SCALE GENOMIC DNA]</scope>
    <source>
        <strain evidence="2">EspeVRDwgs_2016</strain>
        <tissue evidence="2">Muscle</tissue>
    </source>
</reference>
<keyword evidence="3" id="KW-1185">Reference proteome</keyword>
<evidence type="ECO:0000256" key="1">
    <source>
        <dbReference type="SAM" id="MobiDB-lite"/>
    </source>
</evidence>
<dbReference type="AlphaFoldDB" id="A0A5J5D273"/>
<proteinExistence type="predicted"/>
<feature type="compositionally biased region" description="Polar residues" evidence="1">
    <location>
        <begin position="73"/>
        <end position="87"/>
    </location>
</feature>
<protein>
    <submittedName>
        <fullName evidence="2">Uncharacterized protein</fullName>
    </submittedName>
</protein>
<name>A0A5J5D273_9PERO</name>
<evidence type="ECO:0000313" key="2">
    <source>
        <dbReference type="EMBL" id="KAA8586806.1"/>
    </source>
</evidence>
<evidence type="ECO:0000313" key="3">
    <source>
        <dbReference type="Proteomes" id="UP000327493"/>
    </source>
</evidence>
<gene>
    <name evidence="2" type="ORF">FQN60_000642</name>
</gene>
<sequence length="97" mass="9833">MSKVANTEKINIDNNAGMVGAKNEVDVKGGLGKNAALGNTTDIKVKGQNTEKGRIGAENSYKIEGGLKAGESVGNTTDVEVGNNSGSIGAGNRINIS</sequence>
<feature type="region of interest" description="Disordered" evidence="1">
    <location>
        <begin position="68"/>
        <end position="97"/>
    </location>
</feature>
<organism evidence="2 3">
    <name type="scientific">Etheostoma spectabile</name>
    <name type="common">orangethroat darter</name>
    <dbReference type="NCBI Taxonomy" id="54343"/>
    <lineage>
        <taxon>Eukaryota</taxon>
        <taxon>Metazoa</taxon>
        <taxon>Chordata</taxon>
        <taxon>Craniata</taxon>
        <taxon>Vertebrata</taxon>
        <taxon>Euteleostomi</taxon>
        <taxon>Actinopterygii</taxon>
        <taxon>Neopterygii</taxon>
        <taxon>Teleostei</taxon>
        <taxon>Neoteleostei</taxon>
        <taxon>Acanthomorphata</taxon>
        <taxon>Eupercaria</taxon>
        <taxon>Perciformes</taxon>
        <taxon>Percoidei</taxon>
        <taxon>Percidae</taxon>
        <taxon>Etheostomatinae</taxon>
        <taxon>Etheostoma</taxon>
    </lineage>
</organism>
<dbReference type="Proteomes" id="UP000327493">
    <property type="component" value="Chromosome 13"/>
</dbReference>
<accession>A0A5J5D273</accession>